<feature type="transmembrane region" description="Helical" evidence="1">
    <location>
        <begin position="6"/>
        <end position="25"/>
    </location>
</feature>
<reference evidence="2" key="1">
    <citation type="submission" date="2018-01" db="EMBL/GenBank/DDBJ databases">
        <title>An insight into the sialome of Amazonian anophelines.</title>
        <authorList>
            <person name="Ribeiro J.M."/>
            <person name="Scarpassa V."/>
            <person name="Calvo E."/>
        </authorList>
    </citation>
    <scope>NUCLEOTIDE SEQUENCE</scope>
</reference>
<proteinExistence type="predicted"/>
<keyword evidence="1" id="KW-0472">Membrane</keyword>
<sequence length="88" mass="9464">MVRFFSFSHASIIAVLTPCVQLVVAPGMHHHLFYLVALLADDCIGIFTDGGIVGERMLLLPMVLVIATLADRLVVGSGRLLCLLVQAC</sequence>
<name>A0A2M4D2H7_ANODA</name>
<feature type="transmembrane region" description="Helical" evidence="1">
    <location>
        <begin position="58"/>
        <end position="75"/>
    </location>
</feature>
<dbReference type="EMBL" id="GGFL01007616">
    <property type="protein sequence ID" value="MBW71794.1"/>
    <property type="molecule type" value="Transcribed_RNA"/>
</dbReference>
<protein>
    <submittedName>
        <fullName evidence="2">Uncharacterized protein</fullName>
    </submittedName>
</protein>
<evidence type="ECO:0000313" key="2">
    <source>
        <dbReference type="EMBL" id="MBW71794.1"/>
    </source>
</evidence>
<accession>A0A2M4D2H7</accession>
<evidence type="ECO:0000256" key="1">
    <source>
        <dbReference type="SAM" id="Phobius"/>
    </source>
</evidence>
<organism evidence="2">
    <name type="scientific">Anopheles darlingi</name>
    <name type="common">Mosquito</name>
    <dbReference type="NCBI Taxonomy" id="43151"/>
    <lineage>
        <taxon>Eukaryota</taxon>
        <taxon>Metazoa</taxon>
        <taxon>Ecdysozoa</taxon>
        <taxon>Arthropoda</taxon>
        <taxon>Hexapoda</taxon>
        <taxon>Insecta</taxon>
        <taxon>Pterygota</taxon>
        <taxon>Neoptera</taxon>
        <taxon>Endopterygota</taxon>
        <taxon>Diptera</taxon>
        <taxon>Nematocera</taxon>
        <taxon>Culicoidea</taxon>
        <taxon>Culicidae</taxon>
        <taxon>Anophelinae</taxon>
        <taxon>Anopheles</taxon>
    </lineage>
</organism>
<keyword evidence="1" id="KW-0812">Transmembrane</keyword>
<dbReference type="AlphaFoldDB" id="A0A2M4D2H7"/>
<keyword evidence="1" id="KW-1133">Transmembrane helix</keyword>